<dbReference type="EMBL" id="HBFK01000367">
    <property type="protein sequence ID" value="CAD8733747.1"/>
    <property type="molecule type" value="Transcribed_RNA"/>
</dbReference>
<evidence type="ECO:0000256" key="1">
    <source>
        <dbReference type="SAM" id="MobiDB-lite"/>
    </source>
</evidence>
<dbReference type="AlphaFoldDB" id="A0A6T8GGZ5"/>
<evidence type="ECO:0000313" key="2">
    <source>
        <dbReference type="EMBL" id="CAD8733747.1"/>
    </source>
</evidence>
<accession>A0A6T8GGZ5</accession>
<feature type="region of interest" description="Disordered" evidence="1">
    <location>
        <begin position="131"/>
        <end position="192"/>
    </location>
</feature>
<organism evidence="2">
    <name type="scientific">Hemiselmis andersenii</name>
    <name type="common">Cryptophyte alga</name>
    <dbReference type="NCBI Taxonomy" id="464988"/>
    <lineage>
        <taxon>Eukaryota</taxon>
        <taxon>Cryptophyceae</taxon>
        <taxon>Cryptomonadales</taxon>
        <taxon>Hemiselmidaceae</taxon>
        <taxon>Hemiselmis</taxon>
    </lineage>
</organism>
<feature type="region of interest" description="Disordered" evidence="1">
    <location>
        <begin position="1"/>
        <end position="77"/>
    </location>
</feature>
<protein>
    <submittedName>
        <fullName evidence="2">Uncharacterized protein</fullName>
    </submittedName>
</protein>
<feature type="compositionally biased region" description="Polar residues" evidence="1">
    <location>
        <begin position="131"/>
        <end position="145"/>
    </location>
</feature>
<sequence length="299" mass="32062">MSWMADHGGMQVSTPKKIHPNARAGNGCPWAQDSDVQQFKRGPPSRRESYGNPINHTGYQAAPSSARASKKAVNQRGDGAAPWALEQNLNTFAAPTNAIGSGLGGAGTKAFNGTFQQGAPAQAMYQQQYEGYGDNSSQPGSSYAQYAQPLPDDDGGDDGYGYLDMPPQAMPPQQQQQQQVSGRQRQDQAGGCPWAVSYDSVMQSESRSQFAGMTGAPAFQAQRVLKPRATPPRGGGMPADENFNMLHDSSNVAVESKSDNLAKQEAMLQRGQAAALDARFAAQAIRNKMRSNENCISWQ</sequence>
<reference evidence="2" key="1">
    <citation type="submission" date="2021-01" db="EMBL/GenBank/DDBJ databases">
        <authorList>
            <person name="Corre E."/>
            <person name="Pelletier E."/>
            <person name="Niang G."/>
            <person name="Scheremetjew M."/>
            <person name="Finn R."/>
            <person name="Kale V."/>
            <person name="Holt S."/>
            <person name="Cochrane G."/>
            <person name="Meng A."/>
            <person name="Brown T."/>
            <person name="Cohen L."/>
        </authorList>
    </citation>
    <scope>NUCLEOTIDE SEQUENCE</scope>
    <source>
        <strain evidence="2">CCMP441</strain>
    </source>
</reference>
<gene>
    <name evidence="2" type="ORF">HAND1043_LOCUS238</name>
</gene>
<proteinExistence type="predicted"/>
<feature type="compositionally biased region" description="Low complexity" evidence="1">
    <location>
        <begin position="160"/>
        <end position="183"/>
    </location>
</feature>
<name>A0A6T8GGZ5_HEMAN</name>